<feature type="signal peptide" evidence="7">
    <location>
        <begin position="1"/>
        <end position="27"/>
    </location>
</feature>
<evidence type="ECO:0000256" key="6">
    <source>
        <dbReference type="SAM" id="MobiDB-lite"/>
    </source>
</evidence>
<keyword evidence="1 5" id="KW-0768">Sushi</keyword>
<comment type="caution">
    <text evidence="5">Lacks conserved residue(s) required for the propagation of feature annotation.</text>
</comment>
<feature type="compositionally biased region" description="Low complexity" evidence="6">
    <location>
        <begin position="144"/>
        <end position="153"/>
    </location>
</feature>
<gene>
    <name evidence="10" type="ORF">EPR50_G00135970</name>
</gene>
<feature type="compositionally biased region" description="Low complexity" evidence="6">
    <location>
        <begin position="201"/>
        <end position="215"/>
    </location>
</feature>
<dbReference type="GO" id="GO:0043025">
    <property type="term" value="C:neuronal cell body"/>
    <property type="evidence" value="ECO:0007669"/>
    <property type="project" value="TreeGrafter"/>
</dbReference>
<dbReference type="PROSITE" id="PS50923">
    <property type="entry name" value="SUSHI"/>
    <property type="match status" value="1"/>
</dbReference>
<dbReference type="AlphaFoldDB" id="A0A484CMH9"/>
<evidence type="ECO:0000259" key="9">
    <source>
        <dbReference type="PROSITE" id="PS50923"/>
    </source>
</evidence>
<dbReference type="Gene3D" id="2.60.120.290">
    <property type="entry name" value="Spermadhesin, CUB domain"/>
    <property type="match status" value="1"/>
</dbReference>
<dbReference type="GO" id="GO:0060074">
    <property type="term" value="P:synapse maturation"/>
    <property type="evidence" value="ECO:0007669"/>
    <property type="project" value="TreeGrafter"/>
</dbReference>
<feature type="domain" description="CUB" evidence="8">
    <location>
        <begin position="436"/>
        <end position="492"/>
    </location>
</feature>
<dbReference type="InterPro" id="IPR000859">
    <property type="entry name" value="CUB_dom"/>
</dbReference>
<dbReference type="EMBL" id="SCKG01000013">
    <property type="protein sequence ID" value="TDH04747.1"/>
    <property type="molecule type" value="Genomic_DNA"/>
</dbReference>
<evidence type="ECO:0000259" key="8">
    <source>
        <dbReference type="PROSITE" id="PS01180"/>
    </source>
</evidence>
<evidence type="ECO:0000256" key="5">
    <source>
        <dbReference type="PROSITE-ProRule" id="PRU00302"/>
    </source>
</evidence>
<evidence type="ECO:0000256" key="7">
    <source>
        <dbReference type="SAM" id="SignalP"/>
    </source>
</evidence>
<dbReference type="GO" id="GO:0043197">
    <property type="term" value="C:dendritic spine"/>
    <property type="evidence" value="ECO:0007669"/>
    <property type="project" value="TreeGrafter"/>
</dbReference>
<dbReference type="Gene3D" id="2.10.70.10">
    <property type="entry name" value="Complement Module, domain 1"/>
    <property type="match status" value="1"/>
</dbReference>
<dbReference type="InterPro" id="IPR035914">
    <property type="entry name" value="Sperma_CUB_dom_sf"/>
</dbReference>
<feature type="region of interest" description="Disordered" evidence="6">
    <location>
        <begin position="110"/>
        <end position="228"/>
    </location>
</feature>
<dbReference type="InterPro" id="IPR051277">
    <property type="entry name" value="SEZ6_CSMD_C4BPB_Regulators"/>
</dbReference>
<dbReference type="PANTHER" id="PTHR45656:SF1">
    <property type="entry name" value="SEIZURE PROTEIN 6 HOMOLOG"/>
    <property type="match status" value="1"/>
</dbReference>
<dbReference type="Pfam" id="PF00084">
    <property type="entry name" value="Sushi"/>
    <property type="match status" value="1"/>
</dbReference>
<dbReference type="PANTHER" id="PTHR45656">
    <property type="entry name" value="PROTEIN CBR-CLEC-78"/>
    <property type="match status" value="1"/>
</dbReference>
<comment type="caution">
    <text evidence="10">The sequence shown here is derived from an EMBL/GenBank/DDBJ whole genome shotgun (WGS) entry which is preliminary data.</text>
</comment>
<dbReference type="CDD" id="cd00041">
    <property type="entry name" value="CUB"/>
    <property type="match status" value="1"/>
</dbReference>
<dbReference type="GO" id="GO:0005783">
    <property type="term" value="C:endoplasmic reticulum"/>
    <property type="evidence" value="ECO:0007669"/>
    <property type="project" value="TreeGrafter"/>
</dbReference>
<dbReference type="Pfam" id="PF00431">
    <property type="entry name" value="CUB"/>
    <property type="match status" value="1"/>
</dbReference>
<keyword evidence="11" id="KW-1185">Reference proteome</keyword>
<dbReference type="GO" id="GO:0050773">
    <property type="term" value="P:regulation of dendrite development"/>
    <property type="evidence" value="ECO:0007669"/>
    <property type="project" value="TreeGrafter"/>
</dbReference>
<keyword evidence="3 4" id="KW-1015">Disulfide bond</keyword>
<dbReference type="PROSITE" id="PS01180">
    <property type="entry name" value="CUB"/>
    <property type="match status" value="1"/>
</dbReference>
<dbReference type="Proteomes" id="UP000295070">
    <property type="component" value="Chromosome 13"/>
</dbReference>
<reference evidence="10 11" key="1">
    <citation type="submission" date="2019-01" db="EMBL/GenBank/DDBJ databases">
        <title>A chromosome-scale genome assembly of the yellow perch, Perca flavescens.</title>
        <authorList>
            <person name="Feron R."/>
            <person name="Morvezen R."/>
            <person name="Bestin A."/>
            <person name="Haffray P."/>
            <person name="Klopp C."/>
            <person name="Zahm M."/>
            <person name="Cabau C."/>
            <person name="Roques C."/>
            <person name="Donnadieu C."/>
            <person name="Bouchez O."/>
            <person name="Christie M."/>
            <person name="Larson W."/>
            <person name="Guiguen Y."/>
        </authorList>
    </citation>
    <scope>NUCLEOTIDE SEQUENCE [LARGE SCALE GENOMIC DNA]</scope>
    <source>
        <strain evidence="10">YP-PL-M2</strain>
        <tissue evidence="10">Blood</tissue>
    </source>
</reference>
<evidence type="ECO:0008006" key="12">
    <source>
        <dbReference type="Google" id="ProtNLM"/>
    </source>
</evidence>
<feature type="domain" description="Sushi" evidence="9">
    <location>
        <begin position="375"/>
        <end position="434"/>
    </location>
</feature>
<dbReference type="SUPFAM" id="SSF49854">
    <property type="entry name" value="Spermadhesin, CUB domain"/>
    <property type="match status" value="2"/>
</dbReference>
<feature type="compositionally biased region" description="Polar residues" evidence="6">
    <location>
        <begin position="178"/>
        <end position="200"/>
    </location>
</feature>
<evidence type="ECO:0000313" key="11">
    <source>
        <dbReference type="Proteomes" id="UP000295070"/>
    </source>
</evidence>
<accession>A0A484CMH9</accession>
<dbReference type="GO" id="GO:0090036">
    <property type="term" value="P:regulation of protein kinase C signaling"/>
    <property type="evidence" value="ECO:0007669"/>
    <property type="project" value="TreeGrafter"/>
</dbReference>
<dbReference type="SUPFAM" id="SSF57535">
    <property type="entry name" value="Complement control module/SCR domain"/>
    <property type="match status" value="1"/>
</dbReference>
<keyword evidence="7" id="KW-0732">Signal</keyword>
<dbReference type="InterPro" id="IPR035976">
    <property type="entry name" value="Sushi/SCR/CCP_sf"/>
</dbReference>
<protein>
    <recommendedName>
        <fullName evidence="12">CUB domain-containing protein</fullName>
    </recommendedName>
</protein>
<evidence type="ECO:0000313" key="10">
    <source>
        <dbReference type="EMBL" id="TDH04747.1"/>
    </source>
</evidence>
<feature type="chain" id="PRO_5019758010" description="CUB domain-containing protein" evidence="7">
    <location>
        <begin position="28"/>
        <end position="492"/>
    </location>
</feature>
<dbReference type="SMART" id="SM00032">
    <property type="entry name" value="CCP"/>
    <property type="match status" value="1"/>
</dbReference>
<feature type="compositionally biased region" description="Polar residues" evidence="6">
    <location>
        <begin position="46"/>
        <end position="66"/>
    </location>
</feature>
<dbReference type="InterPro" id="IPR000436">
    <property type="entry name" value="Sushi_SCR_CCP_dom"/>
</dbReference>
<proteinExistence type="predicted"/>
<name>A0A484CMH9_PERFV</name>
<keyword evidence="2" id="KW-0677">Repeat</keyword>
<dbReference type="STRING" id="8167.A0A484CMH9"/>
<evidence type="ECO:0000256" key="4">
    <source>
        <dbReference type="PROSITE-ProRule" id="PRU00059"/>
    </source>
</evidence>
<dbReference type="GO" id="GO:0043198">
    <property type="term" value="C:dendritic shaft"/>
    <property type="evidence" value="ECO:0007669"/>
    <property type="project" value="TreeGrafter"/>
</dbReference>
<evidence type="ECO:0000256" key="3">
    <source>
        <dbReference type="ARBA" id="ARBA00023157"/>
    </source>
</evidence>
<organism evidence="10 11">
    <name type="scientific">Perca flavescens</name>
    <name type="common">American yellow perch</name>
    <name type="synonym">Morone flavescens</name>
    <dbReference type="NCBI Taxonomy" id="8167"/>
    <lineage>
        <taxon>Eukaryota</taxon>
        <taxon>Metazoa</taxon>
        <taxon>Chordata</taxon>
        <taxon>Craniata</taxon>
        <taxon>Vertebrata</taxon>
        <taxon>Euteleostomi</taxon>
        <taxon>Actinopterygii</taxon>
        <taxon>Neopterygii</taxon>
        <taxon>Teleostei</taxon>
        <taxon>Neoteleostei</taxon>
        <taxon>Acanthomorphata</taxon>
        <taxon>Eupercaria</taxon>
        <taxon>Perciformes</taxon>
        <taxon>Percoidei</taxon>
        <taxon>Percidae</taxon>
        <taxon>Percinae</taxon>
        <taxon>Perca</taxon>
    </lineage>
</organism>
<dbReference type="CDD" id="cd00033">
    <property type="entry name" value="CCP"/>
    <property type="match status" value="1"/>
</dbReference>
<evidence type="ECO:0000256" key="2">
    <source>
        <dbReference type="ARBA" id="ARBA00022737"/>
    </source>
</evidence>
<feature type="region of interest" description="Disordered" evidence="6">
    <location>
        <begin position="30"/>
        <end position="69"/>
    </location>
</feature>
<evidence type="ECO:0000256" key="1">
    <source>
        <dbReference type="ARBA" id="ARBA00022659"/>
    </source>
</evidence>
<feature type="disulfide bond" evidence="4">
    <location>
        <begin position="436"/>
        <end position="463"/>
    </location>
</feature>
<sequence>MCMRQDCQWKTLFAVLVLAAAVVKIHGEAPKESNGISRRTPDPARDSSTQDTESEVHSVTTVSPMNIPNHRPVLEGLRLHEHLLTRDFQGDQHFFRSDGSVAAYSTMPGSMSASDAGDPVTQLVPHEDAPPFSDIATTATEAATSPLTTFTPTTPRPPMSLPQKKSSKTLGADKVEPTTDSLTTQVTPNNIGSISENPVASLSLQRSRPQSWSPSPVEATLAPSSMKMEKGEARETALKNKTSPGYPLPNTTSTTIITTITTIQTAEPCSLNFTDPEGNIEILQQLDSGVECNYLVTVYLGYGIEVQVLNVSVLEGEQVTVEDTGGREPFILANESVLMRGLVLRSWSNQISIRFRSDQQHNSGFLLLHYQAFVLSCAFPKEPPGGEVTVTHLHAGGEAYFRCFTGYKLQGPKMLTCRNATTPYWSGKEPRCVASCGGMMKNATYGRIVSPGFPGNYSNNLTCHWVLEAPEDHRLHIHFEKVALAEDDDRGC</sequence>